<reference evidence="2 3" key="1">
    <citation type="submission" date="2016-10" db="EMBL/GenBank/DDBJ databases">
        <authorList>
            <person name="de Groot N.N."/>
        </authorList>
    </citation>
    <scope>NUCLEOTIDE SEQUENCE [LARGE SCALE GENOMIC DNA]</scope>
    <source>
        <strain evidence="3">P4-7,KCTC 19426,CECT 7604</strain>
    </source>
</reference>
<evidence type="ECO:0000256" key="1">
    <source>
        <dbReference type="SAM" id="Phobius"/>
    </source>
</evidence>
<name>A0A1H0NR64_9ACTN</name>
<keyword evidence="3" id="KW-1185">Reference proteome</keyword>
<keyword evidence="1" id="KW-0812">Transmembrane</keyword>
<protein>
    <submittedName>
        <fullName evidence="2">Uncharacterized protein</fullName>
    </submittedName>
</protein>
<organism evidence="2 3">
    <name type="scientific">Nakamurella panacisegetis</name>
    <dbReference type="NCBI Taxonomy" id="1090615"/>
    <lineage>
        <taxon>Bacteria</taxon>
        <taxon>Bacillati</taxon>
        <taxon>Actinomycetota</taxon>
        <taxon>Actinomycetes</taxon>
        <taxon>Nakamurellales</taxon>
        <taxon>Nakamurellaceae</taxon>
        <taxon>Nakamurella</taxon>
    </lineage>
</organism>
<gene>
    <name evidence="2" type="ORF">SAMN04515671_2459</name>
</gene>
<dbReference type="AlphaFoldDB" id="A0A1H0NR64"/>
<keyword evidence="1" id="KW-1133">Transmembrane helix</keyword>
<sequence>MLDRDVTNLDTAPLPAVELPLSPRAAGRAADDVSTVLLVRAIVAGTATIALLMVAGLLFAHGVRDDTFPPYLSGTKSTTIVRYSAPWIAGAAGCALLAGLAFVSFGVDLFRHLRLQRARRAGRNLA</sequence>
<evidence type="ECO:0000313" key="3">
    <source>
        <dbReference type="Proteomes" id="UP000198741"/>
    </source>
</evidence>
<feature type="transmembrane region" description="Helical" evidence="1">
    <location>
        <begin position="83"/>
        <end position="110"/>
    </location>
</feature>
<feature type="transmembrane region" description="Helical" evidence="1">
    <location>
        <begin position="37"/>
        <end position="63"/>
    </location>
</feature>
<proteinExistence type="predicted"/>
<dbReference type="RefSeq" id="WP_090476217.1">
    <property type="nucleotide sequence ID" value="NZ_LT629710.1"/>
</dbReference>
<dbReference type="STRING" id="1090615.SAMN04515671_2459"/>
<accession>A0A1H0NR64</accession>
<keyword evidence="1" id="KW-0472">Membrane</keyword>
<dbReference type="Proteomes" id="UP000198741">
    <property type="component" value="Chromosome I"/>
</dbReference>
<evidence type="ECO:0000313" key="2">
    <source>
        <dbReference type="EMBL" id="SDO95277.1"/>
    </source>
</evidence>
<dbReference type="EMBL" id="LT629710">
    <property type="protein sequence ID" value="SDO95277.1"/>
    <property type="molecule type" value="Genomic_DNA"/>
</dbReference>